<protein>
    <submittedName>
        <fullName evidence="6">GntR family transcriptional regulator</fullName>
    </submittedName>
</protein>
<evidence type="ECO:0000256" key="4">
    <source>
        <dbReference type="SAM" id="MobiDB-lite"/>
    </source>
</evidence>
<dbReference type="Gene3D" id="3.40.1410.10">
    <property type="entry name" value="Chorismate lyase-like"/>
    <property type="match status" value="1"/>
</dbReference>
<dbReference type="Pfam" id="PF07702">
    <property type="entry name" value="UTRA"/>
    <property type="match status" value="1"/>
</dbReference>
<feature type="region of interest" description="Disordered" evidence="4">
    <location>
        <begin position="80"/>
        <end position="114"/>
    </location>
</feature>
<dbReference type="PANTHER" id="PTHR44846:SF17">
    <property type="entry name" value="GNTR-FAMILY TRANSCRIPTIONAL REGULATOR"/>
    <property type="match status" value="1"/>
</dbReference>
<dbReference type="PANTHER" id="PTHR44846">
    <property type="entry name" value="MANNOSYL-D-GLYCERATE TRANSPORT/METABOLISM SYSTEM REPRESSOR MNGR-RELATED"/>
    <property type="match status" value="1"/>
</dbReference>
<sequence length="252" mass="26977">MPETTPAYLRIAALLRTQITSGELAPGDQLPSETELMAEHGVSRTVAKWAISVLKGEGLVEGRRGSGVYVRTIRRIVRESHGRNARSKAPDASTSPFARDAQAAGHAGGWEHHSAHDTADAVVAARLGISPGDAVMRSAYRFIADGSPIQLSTSWEPLSVTGGTPVEWPEEGAAVGVVARMDTIGVRIDETIERVTARAATSEEIERLGLPARGAYVLVIERTYLAAGNPVETADIVFPGDRYELVYRVPVD</sequence>
<comment type="caution">
    <text evidence="6">The sequence shown here is derived from an EMBL/GenBank/DDBJ whole genome shotgun (WGS) entry which is preliminary data.</text>
</comment>
<dbReference type="PRINTS" id="PR00035">
    <property type="entry name" value="HTHGNTR"/>
</dbReference>
<evidence type="ECO:0000313" key="6">
    <source>
        <dbReference type="EMBL" id="GAA1765291.1"/>
    </source>
</evidence>
<accession>A0ABN2KUL2</accession>
<evidence type="ECO:0000313" key="7">
    <source>
        <dbReference type="Proteomes" id="UP001500655"/>
    </source>
</evidence>
<name>A0ABN2KUL2_9ACTN</name>
<dbReference type="SMART" id="SM00345">
    <property type="entry name" value="HTH_GNTR"/>
    <property type="match status" value="1"/>
</dbReference>
<dbReference type="EMBL" id="BAAALS010000021">
    <property type="protein sequence ID" value="GAA1765291.1"/>
    <property type="molecule type" value="Genomic_DNA"/>
</dbReference>
<keyword evidence="2" id="KW-0238">DNA-binding</keyword>
<evidence type="ECO:0000259" key="5">
    <source>
        <dbReference type="PROSITE" id="PS50949"/>
    </source>
</evidence>
<reference evidence="6 7" key="1">
    <citation type="journal article" date="2019" name="Int. J. Syst. Evol. Microbiol.">
        <title>The Global Catalogue of Microorganisms (GCM) 10K type strain sequencing project: providing services to taxonomists for standard genome sequencing and annotation.</title>
        <authorList>
            <consortium name="The Broad Institute Genomics Platform"/>
            <consortium name="The Broad Institute Genome Sequencing Center for Infectious Disease"/>
            <person name="Wu L."/>
            <person name="Ma J."/>
        </authorList>
    </citation>
    <scope>NUCLEOTIDE SEQUENCE [LARGE SCALE GENOMIC DNA]</scope>
    <source>
        <strain evidence="6 7">JCM 13249</strain>
    </source>
</reference>
<dbReference type="PROSITE" id="PS50949">
    <property type="entry name" value="HTH_GNTR"/>
    <property type="match status" value="1"/>
</dbReference>
<evidence type="ECO:0000256" key="2">
    <source>
        <dbReference type="ARBA" id="ARBA00023125"/>
    </source>
</evidence>
<evidence type="ECO:0000256" key="3">
    <source>
        <dbReference type="ARBA" id="ARBA00023163"/>
    </source>
</evidence>
<dbReference type="SUPFAM" id="SSF46785">
    <property type="entry name" value="Winged helix' DNA-binding domain"/>
    <property type="match status" value="1"/>
</dbReference>
<keyword evidence="7" id="KW-1185">Reference proteome</keyword>
<dbReference type="SMART" id="SM00866">
    <property type="entry name" value="UTRA"/>
    <property type="match status" value="1"/>
</dbReference>
<dbReference type="InterPro" id="IPR000524">
    <property type="entry name" value="Tscrpt_reg_HTH_GntR"/>
</dbReference>
<dbReference type="RefSeq" id="WP_344084180.1">
    <property type="nucleotide sequence ID" value="NZ_BAAALS010000021.1"/>
</dbReference>
<evidence type="ECO:0000256" key="1">
    <source>
        <dbReference type="ARBA" id="ARBA00023015"/>
    </source>
</evidence>
<dbReference type="Gene3D" id="1.10.10.10">
    <property type="entry name" value="Winged helix-like DNA-binding domain superfamily/Winged helix DNA-binding domain"/>
    <property type="match status" value="1"/>
</dbReference>
<dbReference type="CDD" id="cd07377">
    <property type="entry name" value="WHTH_GntR"/>
    <property type="match status" value="1"/>
</dbReference>
<dbReference type="InterPro" id="IPR050679">
    <property type="entry name" value="Bact_HTH_transcr_reg"/>
</dbReference>
<feature type="domain" description="HTH gntR-type" evidence="5">
    <location>
        <begin position="5"/>
        <end position="73"/>
    </location>
</feature>
<dbReference type="InterPro" id="IPR011663">
    <property type="entry name" value="UTRA"/>
</dbReference>
<dbReference type="Proteomes" id="UP001500655">
    <property type="component" value="Unassembled WGS sequence"/>
</dbReference>
<keyword evidence="3" id="KW-0804">Transcription</keyword>
<dbReference type="SUPFAM" id="SSF64288">
    <property type="entry name" value="Chorismate lyase-like"/>
    <property type="match status" value="1"/>
</dbReference>
<proteinExistence type="predicted"/>
<dbReference type="InterPro" id="IPR028978">
    <property type="entry name" value="Chorismate_lyase_/UTRA_dom_sf"/>
</dbReference>
<dbReference type="InterPro" id="IPR036388">
    <property type="entry name" value="WH-like_DNA-bd_sf"/>
</dbReference>
<gene>
    <name evidence="6" type="ORF">GCM10009681_40430</name>
</gene>
<organism evidence="6 7">
    <name type="scientific">Luedemannella helvata</name>
    <dbReference type="NCBI Taxonomy" id="349315"/>
    <lineage>
        <taxon>Bacteria</taxon>
        <taxon>Bacillati</taxon>
        <taxon>Actinomycetota</taxon>
        <taxon>Actinomycetes</taxon>
        <taxon>Micromonosporales</taxon>
        <taxon>Micromonosporaceae</taxon>
        <taxon>Luedemannella</taxon>
    </lineage>
</organism>
<keyword evidence="1" id="KW-0805">Transcription regulation</keyword>
<dbReference type="Pfam" id="PF00392">
    <property type="entry name" value="GntR"/>
    <property type="match status" value="1"/>
</dbReference>
<dbReference type="InterPro" id="IPR036390">
    <property type="entry name" value="WH_DNA-bd_sf"/>
</dbReference>